<dbReference type="Gene3D" id="3.40.630.30">
    <property type="match status" value="1"/>
</dbReference>
<gene>
    <name evidence="4" type="ORF">G5V58_17040</name>
</gene>
<keyword evidence="5" id="KW-1185">Reference proteome</keyword>
<dbReference type="GO" id="GO:0016747">
    <property type="term" value="F:acyltransferase activity, transferring groups other than amino-acyl groups"/>
    <property type="evidence" value="ECO:0007669"/>
    <property type="project" value="InterPro"/>
</dbReference>
<feature type="domain" description="N-acetyltransferase" evidence="3">
    <location>
        <begin position="174"/>
        <end position="306"/>
    </location>
</feature>
<proteinExistence type="predicted"/>
<name>A0A6G6WGB4_9ACTN</name>
<evidence type="ECO:0000259" key="3">
    <source>
        <dbReference type="PROSITE" id="PS51186"/>
    </source>
</evidence>
<reference evidence="4 5" key="1">
    <citation type="submission" date="2020-02" db="EMBL/GenBank/DDBJ databases">
        <title>Full genome sequence of Nocardioides sp. R-3366.</title>
        <authorList>
            <person name="Im W.-T."/>
        </authorList>
    </citation>
    <scope>NUCLEOTIDE SEQUENCE [LARGE SCALE GENOMIC DNA]</scope>
    <source>
        <strain evidence="4 5">R-3366</strain>
    </source>
</reference>
<dbReference type="EMBL" id="CP049257">
    <property type="protein sequence ID" value="QIG44249.1"/>
    <property type="molecule type" value="Genomic_DNA"/>
</dbReference>
<dbReference type="InterPro" id="IPR000182">
    <property type="entry name" value="GNAT_dom"/>
</dbReference>
<dbReference type="InterPro" id="IPR056935">
    <property type="entry name" value="Rv0428c-like_C"/>
</dbReference>
<dbReference type="SUPFAM" id="SSF55729">
    <property type="entry name" value="Acyl-CoA N-acyltransferases (Nat)"/>
    <property type="match status" value="1"/>
</dbReference>
<evidence type="ECO:0000313" key="5">
    <source>
        <dbReference type="Proteomes" id="UP000502996"/>
    </source>
</evidence>
<keyword evidence="1 4" id="KW-0808">Transferase</keyword>
<dbReference type="InterPro" id="IPR016181">
    <property type="entry name" value="Acyl_CoA_acyltransferase"/>
</dbReference>
<evidence type="ECO:0000256" key="2">
    <source>
        <dbReference type="ARBA" id="ARBA00023315"/>
    </source>
</evidence>
<accession>A0A6G6WGB4</accession>
<evidence type="ECO:0000313" key="4">
    <source>
        <dbReference type="EMBL" id="QIG44249.1"/>
    </source>
</evidence>
<dbReference type="CDD" id="cd04301">
    <property type="entry name" value="NAT_SF"/>
    <property type="match status" value="1"/>
</dbReference>
<dbReference type="Proteomes" id="UP000502996">
    <property type="component" value="Chromosome"/>
</dbReference>
<dbReference type="InterPro" id="IPR050832">
    <property type="entry name" value="Bact_Acetyltransf"/>
</dbReference>
<dbReference type="Pfam" id="PF20486">
    <property type="entry name" value="DUF6725"/>
    <property type="match status" value="1"/>
</dbReference>
<sequence length="306" mass="31916">MSSDAGAHTLGPHVVGQRVVVRRILRGETGPSGGPALTDVLGTCTAWGDGICVVARDSSDGSPTDTVTIALADIVSGKPVPPRPSPRLRVDPVTAQHRGMTLFPGLETSPLGAWTLRRSTTYAARRANSVLAMTDPGLSDAEAYAGVVDFYTAHGARPIAAVLRDTAPEALFLSHGWVSESGDADTVFELASVAGVARALRGVDAGGVELDEDGDLVTARLDTRASGVAAVDGDWVGFRSIAVDAGHRRQGLGLAVMAALVERSAERGAATAYLQVLGDNDPALGLYERLGFVEHHRYRYLASPLS</sequence>
<dbReference type="InterPro" id="IPR046571">
    <property type="entry name" value="DUF6725"/>
</dbReference>
<keyword evidence="2" id="KW-0012">Acyltransferase</keyword>
<dbReference type="KEGG" id="nano:G5V58_17040"/>
<dbReference type="RefSeq" id="WP_165235316.1">
    <property type="nucleotide sequence ID" value="NZ_CP049257.1"/>
</dbReference>
<dbReference type="PROSITE" id="PS51186">
    <property type="entry name" value="GNAT"/>
    <property type="match status" value="1"/>
</dbReference>
<dbReference type="AlphaFoldDB" id="A0A6G6WGB4"/>
<dbReference type="Pfam" id="PF24553">
    <property type="entry name" value="Rv0428c_C"/>
    <property type="match status" value="1"/>
</dbReference>
<dbReference type="PANTHER" id="PTHR43877">
    <property type="entry name" value="AMINOALKYLPHOSPHONATE N-ACETYLTRANSFERASE-RELATED-RELATED"/>
    <property type="match status" value="1"/>
</dbReference>
<evidence type="ECO:0000256" key="1">
    <source>
        <dbReference type="ARBA" id="ARBA00022679"/>
    </source>
</evidence>
<organism evidence="4 5">
    <name type="scientific">Nocardioides anomalus</name>
    <dbReference type="NCBI Taxonomy" id="2712223"/>
    <lineage>
        <taxon>Bacteria</taxon>
        <taxon>Bacillati</taxon>
        <taxon>Actinomycetota</taxon>
        <taxon>Actinomycetes</taxon>
        <taxon>Propionibacteriales</taxon>
        <taxon>Nocardioidaceae</taxon>
        <taxon>Nocardioides</taxon>
    </lineage>
</organism>
<protein>
    <submittedName>
        <fullName evidence="4">GNAT family N-acetyltransferase</fullName>
    </submittedName>
</protein>